<dbReference type="EMBL" id="JAGPXC010000013">
    <property type="protein sequence ID" value="KAH6643463.1"/>
    <property type="molecule type" value="Genomic_DNA"/>
</dbReference>
<dbReference type="InterPro" id="IPR015943">
    <property type="entry name" value="WD40/YVTN_repeat-like_dom_sf"/>
</dbReference>
<dbReference type="RefSeq" id="XP_045951393.1">
    <property type="nucleotide sequence ID" value="XM_046104351.1"/>
</dbReference>
<dbReference type="SMART" id="SM00320">
    <property type="entry name" value="WD40"/>
    <property type="match status" value="8"/>
</dbReference>
<dbReference type="PROSITE" id="PS50294">
    <property type="entry name" value="WD_REPEATS_REGION"/>
    <property type="match status" value="1"/>
</dbReference>
<evidence type="ECO:0000256" key="3">
    <source>
        <dbReference type="PROSITE-ProRule" id="PRU00221"/>
    </source>
</evidence>
<dbReference type="PANTHER" id="PTHR19857:SF8">
    <property type="entry name" value="ANGIO-ASSOCIATED MIGRATORY CELL PROTEIN"/>
    <property type="match status" value="1"/>
</dbReference>
<dbReference type="Proteomes" id="UP000758603">
    <property type="component" value="Unassembled WGS sequence"/>
</dbReference>
<evidence type="ECO:0000256" key="1">
    <source>
        <dbReference type="ARBA" id="ARBA00022574"/>
    </source>
</evidence>
<feature type="repeat" description="WD" evidence="3">
    <location>
        <begin position="227"/>
        <end position="260"/>
    </location>
</feature>
<dbReference type="SUPFAM" id="SSF50978">
    <property type="entry name" value="WD40 repeat-like"/>
    <property type="match status" value="1"/>
</dbReference>
<accession>A0A9P8RFH1</accession>
<dbReference type="InterPro" id="IPR001680">
    <property type="entry name" value="WD40_rpt"/>
</dbReference>
<reference evidence="5" key="1">
    <citation type="journal article" date="2021" name="Nat. Commun.">
        <title>Genetic determinants of endophytism in the Arabidopsis root mycobiome.</title>
        <authorList>
            <person name="Mesny F."/>
            <person name="Miyauchi S."/>
            <person name="Thiergart T."/>
            <person name="Pickel B."/>
            <person name="Atanasova L."/>
            <person name="Karlsson M."/>
            <person name="Huettel B."/>
            <person name="Barry K.W."/>
            <person name="Haridas S."/>
            <person name="Chen C."/>
            <person name="Bauer D."/>
            <person name="Andreopoulos W."/>
            <person name="Pangilinan J."/>
            <person name="LaButti K."/>
            <person name="Riley R."/>
            <person name="Lipzen A."/>
            <person name="Clum A."/>
            <person name="Drula E."/>
            <person name="Henrissat B."/>
            <person name="Kohler A."/>
            <person name="Grigoriev I.V."/>
            <person name="Martin F.M."/>
            <person name="Hacquard S."/>
        </authorList>
    </citation>
    <scope>NUCLEOTIDE SEQUENCE</scope>
    <source>
        <strain evidence="5">MPI-SDFR-AT-0073</strain>
    </source>
</reference>
<keyword evidence="2" id="KW-0677">Repeat</keyword>
<dbReference type="PANTHER" id="PTHR19857">
    <property type="entry name" value="MITOCHONDRIAL DIVISION PROTEIN 1-RELATED"/>
    <property type="match status" value="1"/>
</dbReference>
<comment type="caution">
    <text evidence="5">The sequence shown here is derived from an EMBL/GenBank/DDBJ whole genome shotgun (WGS) entry which is preliminary data.</text>
</comment>
<feature type="repeat" description="WD" evidence="3">
    <location>
        <begin position="357"/>
        <end position="398"/>
    </location>
</feature>
<dbReference type="Gene3D" id="2.130.10.10">
    <property type="entry name" value="YVTN repeat-like/Quinoprotein amine dehydrogenase"/>
    <property type="match status" value="1"/>
</dbReference>
<sequence>MSAPHDDPTDDAPEMLDLDEAAEEIEDVEGDVAMDSDDEQEEIQLQNDSIAYFDLHKDSVYAIAQHPTQPSLIASGGGEGEEEDAPGKGYVFDTSAIAGRPVLPPSYNADPTATQQKNTELTPLFTIEGHTDSINALAFTLPQGKYLASAGLDGRLRAYQVAFDGRNKASFKFIGEAQEVPEINWLQPCPSSEHPNSVAIGASDGSVWVYTIDASEASNPLQVVQTYFLHNAPVTAGAWSADGLLLATVAEDSSLNVFDVWGEAAAKGLTNANGQTVVSLTAEDQRFEVEGGLYSVAIDPRSAFVAVGGAGGVVKIVALPRIGNTASAQPQSSKQSKAKAKGGQSGGGQGGTVLASLQTQADGIETLSFSPTQNLLATGSVDGSIAIYDTARGFAVRRHIKEAHEDFSVVKLEFVKGTGDGWLLTSCGMDGVIRRWDVRGATPSGNVSVATASGFMKEWRGHRGDGEGGGVLGFVQGGSGERIITAGDDGVVLVFEA</sequence>
<name>A0A9P8RFH1_9PEZI</name>
<protein>
    <submittedName>
        <fullName evidence="5">WD40-repeat-containing domain protein</fullName>
    </submittedName>
</protein>
<evidence type="ECO:0000313" key="5">
    <source>
        <dbReference type="EMBL" id="KAH6643463.1"/>
    </source>
</evidence>
<dbReference type="InterPro" id="IPR036322">
    <property type="entry name" value="WD40_repeat_dom_sf"/>
</dbReference>
<dbReference type="OrthoDB" id="10261640at2759"/>
<proteinExistence type="predicted"/>
<evidence type="ECO:0000256" key="4">
    <source>
        <dbReference type="SAM" id="MobiDB-lite"/>
    </source>
</evidence>
<feature type="compositionally biased region" description="Low complexity" evidence="4">
    <location>
        <begin position="326"/>
        <end position="335"/>
    </location>
</feature>
<evidence type="ECO:0000256" key="2">
    <source>
        <dbReference type="ARBA" id="ARBA00022737"/>
    </source>
</evidence>
<dbReference type="Pfam" id="PF00400">
    <property type="entry name" value="WD40"/>
    <property type="match status" value="3"/>
</dbReference>
<keyword evidence="1 3" id="KW-0853">WD repeat</keyword>
<feature type="region of interest" description="Disordered" evidence="4">
    <location>
        <begin position="326"/>
        <end position="352"/>
    </location>
</feature>
<dbReference type="PROSITE" id="PS50082">
    <property type="entry name" value="WD_REPEATS_2"/>
    <property type="match status" value="3"/>
</dbReference>
<keyword evidence="6" id="KW-1185">Reference proteome</keyword>
<dbReference type="GeneID" id="70133242"/>
<feature type="repeat" description="WD" evidence="3">
    <location>
        <begin position="127"/>
        <end position="161"/>
    </location>
</feature>
<evidence type="ECO:0000313" key="6">
    <source>
        <dbReference type="Proteomes" id="UP000758603"/>
    </source>
</evidence>
<dbReference type="AlphaFoldDB" id="A0A9P8RFH1"/>
<organism evidence="5 6">
    <name type="scientific">Truncatella angustata</name>
    <dbReference type="NCBI Taxonomy" id="152316"/>
    <lineage>
        <taxon>Eukaryota</taxon>
        <taxon>Fungi</taxon>
        <taxon>Dikarya</taxon>
        <taxon>Ascomycota</taxon>
        <taxon>Pezizomycotina</taxon>
        <taxon>Sordariomycetes</taxon>
        <taxon>Xylariomycetidae</taxon>
        <taxon>Amphisphaeriales</taxon>
        <taxon>Sporocadaceae</taxon>
        <taxon>Truncatella</taxon>
    </lineage>
</organism>
<dbReference type="InterPro" id="IPR051179">
    <property type="entry name" value="WD_repeat_multifunction"/>
</dbReference>
<gene>
    <name evidence="5" type="ORF">BKA67DRAFT_587738</name>
</gene>